<feature type="signal peptide" evidence="1">
    <location>
        <begin position="1"/>
        <end position="21"/>
    </location>
</feature>
<proteinExistence type="predicted"/>
<keyword evidence="3" id="KW-1185">Reference proteome</keyword>
<keyword evidence="1" id="KW-0732">Signal</keyword>
<organism evidence="2 3">
    <name type="scientific">Hymenobacter mucosus</name>
    <dbReference type="NCBI Taxonomy" id="1411120"/>
    <lineage>
        <taxon>Bacteria</taxon>
        <taxon>Pseudomonadati</taxon>
        <taxon>Bacteroidota</taxon>
        <taxon>Cytophagia</taxon>
        <taxon>Cytophagales</taxon>
        <taxon>Hymenobacteraceae</taxon>
        <taxon>Hymenobacter</taxon>
    </lineage>
</organism>
<sequence length="62" mass="7138">MKGSFYRLFLLVVLVVTTALAASSTAQASPFNRLMPTVRAKMKGQQIVHRPIYRAYKPYRHR</sequence>
<evidence type="ECO:0000313" key="2">
    <source>
        <dbReference type="EMBL" id="SNR71637.1"/>
    </source>
</evidence>
<name>A0A238YKI2_9BACT</name>
<evidence type="ECO:0000313" key="3">
    <source>
        <dbReference type="Proteomes" id="UP000198310"/>
    </source>
</evidence>
<accession>A0A238YKI2</accession>
<protein>
    <submittedName>
        <fullName evidence="2">Uncharacterized protein</fullName>
    </submittedName>
</protein>
<feature type="chain" id="PRO_5012714876" evidence="1">
    <location>
        <begin position="22"/>
        <end position="62"/>
    </location>
</feature>
<dbReference type="Proteomes" id="UP000198310">
    <property type="component" value="Unassembled WGS sequence"/>
</dbReference>
<evidence type="ECO:0000256" key="1">
    <source>
        <dbReference type="SAM" id="SignalP"/>
    </source>
</evidence>
<reference evidence="3" key="1">
    <citation type="submission" date="2017-06" db="EMBL/GenBank/DDBJ databases">
        <authorList>
            <person name="Varghese N."/>
            <person name="Submissions S."/>
        </authorList>
    </citation>
    <scope>NUCLEOTIDE SEQUENCE [LARGE SCALE GENOMIC DNA]</scope>
    <source>
        <strain evidence="3">DSM 28041</strain>
    </source>
</reference>
<dbReference type="RefSeq" id="WP_089333117.1">
    <property type="nucleotide sequence ID" value="NZ_FZNS01000005.1"/>
</dbReference>
<dbReference type="AlphaFoldDB" id="A0A238YKI2"/>
<gene>
    <name evidence="2" type="ORF">SAMN06269173_105324</name>
</gene>
<dbReference type="EMBL" id="FZNS01000005">
    <property type="protein sequence ID" value="SNR71637.1"/>
    <property type="molecule type" value="Genomic_DNA"/>
</dbReference>